<keyword evidence="1" id="KW-0472">Membrane</keyword>
<dbReference type="PANTHER" id="PTHR38034:SF1">
    <property type="entry name" value="INNER MEMBRANE PROTEIN YPJD"/>
    <property type="match status" value="1"/>
</dbReference>
<name>A0ABR4WCG5_9GAMM</name>
<dbReference type="Pfam" id="PF01578">
    <property type="entry name" value="Cytochrom_C_asm"/>
    <property type="match status" value="1"/>
</dbReference>
<keyword evidence="1" id="KW-1133">Transmembrane helix</keyword>
<dbReference type="PANTHER" id="PTHR38034">
    <property type="entry name" value="INNER MEMBRANE PROTEIN YPJD"/>
    <property type="match status" value="1"/>
</dbReference>
<dbReference type="InterPro" id="IPR002541">
    <property type="entry name" value="Cyt_c_assembly"/>
</dbReference>
<dbReference type="RefSeq" id="WP_035247844.1">
    <property type="nucleotide sequence ID" value="NZ_ARXU01000006.1"/>
</dbReference>
<comment type="caution">
    <text evidence="3">The sequence shown here is derived from an EMBL/GenBank/DDBJ whole genome shotgun (WGS) entry which is preliminary data.</text>
</comment>
<feature type="transmembrane region" description="Helical" evidence="1">
    <location>
        <begin position="242"/>
        <end position="264"/>
    </location>
</feature>
<feature type="domain" description="Cytochrome c assembly protein" evidence="2">
    <location>
        <begin position="40"/>
        <end position="263"/>
    </location>
</feature>
<proteinExistence type="predicted"/>
<dbReference type="Proteomes" id="UP000029443">
    <property type="component" value="Unassembled WGS sequence"/>
</dbReference>
<protein>
    <recommendedName>
        <fullName evidence="2">Cytochrome c assembly protein domain-containing protein</fullName>
    </recommendedName>
</protein>
<reference evidence="3 4" key="1">
    <citation type="submission" date="2012-09" db="EMBL/GenBank/DDBJ databases">
        <title>Genome Sequence of alkane-degrading Bacterium Alcanivorax jadensis T9.</title>
        <authorList>
            <person name="Lai Q."/>
            <person name="Shao Z."/>
        </authorList>
    </citation>
    <scope>NUCLEOTIDE SEQUENCE [LARGE SCALE GENOMIC DNA]</scope>
    <source>
        <strain evidence="3 4">T9</strain>
    </source>
</reference>
<feature type="transmembrane region" description="Helical" evidence="1">
    <location>
        <begin position="95"/>
        <end position="116"/>
    </location>
</feature>
<feature type="transmembrane region" description="Helical" evidence="1">
    <location>
        <begin position="62"/>
        <end position="83"/>
    </location>
</feature>
<sequence>MNLSVISGFAAFALYLVACLILYRQYRGQQRPSRASVLIPGSLAVLAHGLCLWQIILTSHGLQLGVFPVASTVAFTGAIVVLLSSLYRPFEWISALVYPFAALTIPAMLWVNTGYIAHPLAHGLGMHVLFSILAYAVLAIAACQAVLLWVQDRQLKSGHIRGVMRVFPPIQVMESMLFEAIWLGQILLTVAILSGFLYVDNLFAQNLAHKSVLTLVSWVVFSVLLTGRYLRGWRGRTAIRFTLSGFAVLLVAFFGSQLVLEFILKR</sequence>
<dbReference type="InterPro" id="IPR052372">
    <property type="entry name" value="YpjD/HemX"/>
</dbReference>
<evidence type="ECO:0000313" key="4">
    <source>
        <dbReference type="Proteomes" id="UP000029443"/>
    </source>
</evidence>
<keyword evidence="1" id="KW-0812">Transmembrane</keyword>
<accession>A0ABR4WCG5</accession>
<evidence type="ECO:0000259" key="2">
    <source>
        <dbReference type="Pfam" id="PF01578"/>
    </source>
</evidence>
<feature type="transmembrane region" description="Helical" evidence="1">
    <location>
        <begin position="128"/>
        <end position="150"/>
    </location>
</feature>
<keyword evidence="4" id="KW-1185">Reference proteome</keyword>
<feature type="transmembrane region" description="Helical" evidence="1">
    <location>
        <begin position="180"/>
        <end position="199"/>
    </location>
</feature>
<feature type="transmembrane region" description="Helical" evidence="1">
    <location>
        <begin position="35"/>
        <end position="56"/>
    </location>
</feature>
<organism evidence="3 4">
    <name type="scientific">Alcanivorax jadensis T9</name>
    <dbReference type="NCBI Taxonomy" id="1177181"/>
    <lineage>
        <taxon>Bacteria</taxon>
        <taxon>Pseudomonadati</taxon>
        <taxon>Pseudomonadota</taxon>
        <taxon>Gammaproteobacteria</taxon>
        <taxon>Oceanospirillales</taxon>
        <taxon>Alcanivoracaceae</taxon>
        <taxon>Alcanivorax</taxon>
    </lineage>
</organism>
<evidence type="ECO:0000256" key="1">
    <source>
        <dbReference type="SAM" id="Phobius"/>
    </source>
</evidence>
<gene>
    <name evidence="3" type="ORF">T9A_01989</name>
</gene>
<evidence type="ECO:0000313" key="3">
    <source>
        <dbReference type="EMBL" id="KGD61129.1"/>
    </source>
</evidence>
<dbReference type="EMBL" id="ARXU01000006">
    <property type="protein sequence ID" value="KGD61129.1"/>
    <property type="molecule type" value="Genomic_DNA"/>
</dbReference>
<feature type="transmembrane region" description="Helical" evidence="1">
    <location>
        <begin position="211"/>
        <end position="230"/>
    </location>
</feature>
<feature type="transmembrane region" description="Helical" evidence="1">
    <location>
        <begin position="6"/>
        <end position="23"/>
    </location>
</feature>